<keyword evidence="5" id="KW-0547">Nucleotide-binding</keyword>
<keyword evidence="7" id="KW-0067">ATP-binding</keyword>
<evidence type="ECO:0000259" key="9">
    <source>
        <dbReference type="Pfam" id="PF23559"/>
    </source>
</evidence>
<dbReference type="InterPro" id="IPR044974">
    <property type="entry name" value="Disease_R_plants"/>
</dbReference>
<dbReference type="InterPro" id="IPR042197">
    <property type="entry name" value="Apaf_helical"/>
</dbReference>
<dbReference type="Gene3D" id="3.40.50.300">
    <property type="entry name" value="P-loop containing nucleotide triphosphate hydrolases"/>
    <property type="match status" value="1"/>
</dbReference>
<evidence type="ECO:0000259" key="8">
    <source>
        <dbReference type="Pfam" id="PF00931"/>
    </source>
</evidence>
<evidence type="ECO:0000256" key="2">
    <source>
        <dbReference type="ARBA" id="ARBA00022490"/>
    </source>
</evidence>
<dbReference type="Gene3D" id="3.80.10.10">
    <property type="entry name" value="Ribonuclease Inhibitor"/>
    <property type="match status" value="1"/>
</dbReference>
<dbReference type="PRINTS" id="PR00364">
    <property type="entry name" value="DISEASERSIST"/>
</dbReference>
<dbReference type="Proteomes" id="UP001652660">
    <property type="component" value="Chromosome 11e"/>
</dbReference>
<feature type="domain" description="Disease resistance R13L4/SHOC-2-like LRR" evidence="10">
    <location>
        <begin position="350"/>
        <end position="591"/>
    </location>
</feature>
<name>A0ABM4W891_COFAR</name>
<reference evidence="12" key="1">
    <citation type="submission" date="2025-08" db="UniProtKB">
        <authorList>
            <consortium name="RefSeq"/>
        </authorList>
    </citation>
    <scope>IDENTIFICATION</scope>
    <source>
        <tissue evidence="12">Leaves</tissue>
    </source>
</reference>
<evidence type="ECO:0000256" key="7">
    <source>
        <dbReference type="ARBA" id="ARBA00022840"/>
    </source>
</evidence>
<gene>
    <name evidence="12" type="primary">LOC113718106</name>
</gene>
<dbReference type="InterPro" id="IPR027417">
    <property type="entry name" value="P-loop_NTPase"/>
</dbReference>
<evidence type="ECO:0000256" key="4">
    <source>
        <dbReference type="ARBA" id="ARBA00022737"/>
    </source>
</evidence>
<keyword evidence="6" id="KW-0611">Plant defense</keyword>
<dbReference type="GeneID" id="113718106"/>
<proteinExistence type="predicted"/>
<dbReference type="Pfam" id="PF23598">
    <property type="entry name" value="LRR_14"/>
    <property type="match status" value="1"/>
</dbReference>
<dbReference type="Pfam" id="PF00931">
    <property type="entry name" value="NB-ARC"/>
    <property type="match status" value="1"/>
</dbReference>
<keyword evidence="11" id="KW-1185">Reference proteome</keyword>
<dbReference type="InterPro" id="IPR058922">
    <property type="entry name" value="WHD_DRP"/>
</dbReference>
<evidence type="ECO:0000259" key="10">
    <source>
        <dbReference type="Pfam" id="PF23598"/>
    </source>
</evidence>
<evidence type="ECO:0000256" key="1">
    <source>
        <dbReference type="ARBA" id="ARBA00004496"/>
    </source>
</evidence>
<accession>A0ABM4W891</accession>
<dbReference type="RefSeq" id="XP_071928006.1">
    <property type="nucleotide sequence ID" value="XM_072071905.1"/>
</dbReference>
<feature type="domain" description="Disease resistance protein winged helix" evidence="9">
    <location>
        <begin position="234"/>
        <end position="284"/>
    </location>
</feature>
<dbReference type="Gene3D" id="1.10.8.430">
    <property type="entry name" value="Helical domain of apoptotic protease-activating factors"/>
    <property type="match status" value="1"/>
</dbReference>
<feature type="domain" description="NB-ARC" evidence="8">
    <location>
        <begin position="1"/>
        <end position="147"/>
    </location>
</feature>
<dbReference type="PANTHER" id="PTHR23155:SF1152">
    <property type="entry name" value="AAA+ ATPASE DOMAIN-CONTAINING PROTEIN"/>
    <property type="match status" value="1"/>
</dbReference>
<dbReference type="SUPFAM" id="SSF52058">
    <property type="entry name" value="L domain-like"/>
    <property type="match status" value="1"/>
</dbReference>
<dbReference type="PANTHER" id="PTHR23155">
    <property type="entry name" value="DISEASE RESISTANCE PROTEIN RP"/>
    <property type="match status" value="1"/>
</dbReference>
<keyword evidence="3" id="KW-0433">Leucine-rich repeat</keyword>
<keyword evidence="4" id="KW-0677">Repeat</keyword>
<organism evidence="11 12">
    <name type="scientific">Coffea arabica</name>
    <name type="common">Arabian coffee</name>
    <dbReference type="NCBI Taxonomy" id="13443"/>
    <lineage>
        <taxon>Eukaryota</taxon>
        <taxon>Viridiplantae</taxon>
        <taxon>Streptophyta</taxon>
        <taxon>Embryophyta</taxon>
        <taxon>Tracheophyta</taxon>
        <taxon>Spermatophyta</taxon>
        <taxon>Magnoliopsida</taxon>
        <taxon>eudicotyledons</taxon>
        <taxon>Gunneridae</taxon>
        <taxon>Pentapetalae</taxon>
        <taxon>asterids</taxon>
        <taxon>lamiids</taxon>
        <taxon>Gentianales</taxon>
        <taxon>Rubiaceae</taxon>
        <taxon>Ixoroideae</taxon>
        <taxon>Gardenieae complex</taxon>
        <taxon>Bertiereae - Coffeeae clade</taxon>
        <taxon>Coffeeae</taxon>
        <taxon>Coffea</taxon>
    </lineage>
</organism>
<evidence type="ECO:0000256" key="5">
    <source>
        <dbReference type="ARBA" id="ARBA00022741"/>
    </source>
</evidence>
<evidence type="ECO:0000313" key="12">
    <source>
        <dbReference type="RefSeq" id="XP_071928006.1"/>
    </source>
</evidence>
<dbReference type="InterPro" id="IPR032675">
    <property type="entry name" value="LRR_dom_sf"/>
</dbReference>
<comment type="subcellular location">
    <subcellularLocation>
        <location evidence="1">Cytoplasm</location>
    </subcellularLocation>
</comment>
<evidence type="ECO:0000256" key="3">
    <source>
        <dbReference type="ARBA" id="ARBA00022614"/>
    </source>
</evidence>
<evidence type="ECO:0000313" key="11">
    <source>
        <dbReference type="Proteomes" id="UP001652660"/>
    </source>
</evidence>
<dbReference type="Pfam" id="PF23559">
    <property type="entry name" value="WHD_DRP"/>
    <property type="match status" value="1"/>
</dbReference>
<dbReference type="SUPFAM" id="SSF52540">
    <property type="entry name" value="P-loop containing nucleoside triphosphate hydrolases"/>
    <property type="match status" value="1"/>
</dbReference>
<dbReference type="InterPro" id="IPR002182">
    <property type="entry name" value="NB-ARC"/>
</dbReference>
<dbReference type="InterPro" id="IPR055414">
    <property type="entry name" value="LRR_R13L4/SHOC2-like"/>
</dbReference>
<sequence length="668" mass="76413">MPGIGKTTLAFKVYIDPAVVCYFHIRAWCCVSQAYSRRSLLLDILRHIIELNDTILAMSNEDLDLVLYKHLKKNRYLIFMDDMWSIRAWDDFKISFLDDGNGSRILMTSRLCDVVSKVTPECNLLDLRLLSDDESWELLKLKIFHQESYPEELFEVGKEIARNCKGLPLSVVAIAGILNSTSKEYESWKQIAESLDSLIVGDQQSRCMDILELSYKNLPDDLKACFLYFAALEEDKEISASKLIRLWMAEGFIQKEASNSLEGLAENYLMDLIEENFLELVTSKDEPYASFDGSMDFDDFDPSDSMTYEKYRLCVHASRKHIFMSRPSGPYVRSLLFYATTDTYPRCPYDTLFLSKNFKLLKVLDLECVNMGNSFANGIELLVQLHYLAVGGDIDSIPSSLANLQNLETFLVKGLKGKVTIPDSICTMTSLRHLHVENHATFALQDGKIGSSCELSNLVSLSSPSLSYREHAEEILRGLPNLQKLSCIFSKSWDNSKKCNQFPRLEDMTPLESLKISYIGRSVSSGEFSFPLSLRKLTLSTFFLRWDHISTIGCPENLEVLKLLSITFESTQWEMQDGEFPELKFLKLHNSNIVDWNASCDHLPNLQQLVLQKCDNLREVPIDFVDITTLQVIEVQRCGDSVEESVRRLKEEEQIRYGTENLKVLIHH</sequence>
<keyword evidence="2" id="KW-0963">Cytoplasm</keyword>
<evidence type="ECO:0000256" key="6">
    <source>
        <dbReference type="ARBA" id="ARBA00022821"/>
    </source>
</evidence>
<protein>
    <submittedName>
        <fullName evidence="12">Late blight resistance protein homolog R1B-12</fullName>
    </submittedName>
</protein>